<keyword evidence="2" id="KW-1133">Transmembrane helix</keyword>
<dbReference type="EMBL" id="RFFH01000001">
    <property type="protein sequence ID" value="RMI35331.1"/>
    <property type="molecule type" value="Genomic_DNA"/>
</dbReference>
<name>A0A3M2LCS2_9NOCA</name>
<organism evidence="3 4">
    <name type="scientific">Nocardia stercoris</name>
    <dbReference type="NCBI Taxonomy" id="2483361"/>
    <lineage>
        <taxon>Bacteria</taxon>
        <taxon>Bacillati</taxon>
        <taxon>Actinomycetota</taxon>
        <taxon>Actinomycetes</taxon>
        <taxon>Mycobacteriales</taxon>
        <taxon>Nocardiaceae</taxon>
        <taxon>Nocardia</taxon>
    </lineage>
</organism>
<reference evidence="3 4" key="1">
    <citation type="submission" date="2018-10" db="EMBL/GenBank/DDBJ databases">
        <title>Isolation from cow dung.</title>
        <authorList>
            <person name="Ling L."/>
        </authorList>
    </citation>
    <scope>NUCLEOTIDE SEQUENCE [LARGE SCALE GENOMIC DNA]</scope>
    <source>
        <strain evidence="3 4">NEAU-LL90</strain>
    </source>
</reference>
<dbReference type="Proteomes" id="UP000279275">
    <property type="component" value="Unassembled WGS sequence"/>
</dbReference>
<feature type="transmembrane region" description="Helical" evidence="2">
    <location>
        <begin position="15"/>
        <end position="35"/>
    </location>
</feature>
<evidence type="ECO:0000256" key="1">
    <source>
        <dbReference type="SAM" id="MobiDB-lite"/>
    </source>
</evidence>
<feature type="compositionally biased region" description="Low complexity" evidence="1">
    <location>
        <begin position="164"/>
        <end position="183"/>
    </location>
</feature>
<feature type="region of interest" description="Disordered" evidence="1">
    <location>
        <begin position="161"/>
        <end position="201"/>
    </location>
</feature>
<evidence type="ECO:0000313" key="3">
    <source>
        <dbReference type="EMBL" id="RMI35331.1"/>
    </source>
</evidence>
<keyword evidence="4" id="KW-1185">Reference proteome</keyword>
<sequence>MAAGSVGSASRGRQAAGIGVVAMTATAVVAAVIGATRHQLHETRPVAAAPARVSSTAAAVTSTPDPAAELRAAAQRALDAARTGDPAALLPYLAPGCPDRPVSTMTADGVVTGETPPPAIASVTVHGRGGTVVVTAADGSTDPQSWTEVDGNWLLACPLGDPGTSAEVASSSPEPAPEATVPAQVDGCGDAQVTGDGADCR</sequence>
<proteinExistence type="predicted"/>
<dbReference type="AlphaFoldDB" id="A0A3M2LCS2"/>
<evidence type="ECO:0000256" key="2">
    <source>
        <dbReference type="SAM" id="Phobius"/>
    </source>
</evidence>
<gene>
    <name evidence="3" type="ORF">EBN03_03355</name>
</gene>
<keyword evidence="2" id="KW-0472">Membrane</keyword>
<comment type="caution">
    <text evidence="3">The sequence shown here is derived from an EMBL/GenBank/DDBJ whole genome shotgun (WGS) entry which is preliminary data.</text>
</comment>
<keyword evidence="2" id="KW-0812">Transmembrane</keyword>
<evidence type="ECO:0000313" key="4">
    <source>
        <dbReference type="Proteomes" id="UP000279275"/>
    </source>
</evidence>
<accession>A0A3M2LCS2</accession>
<protein>
    <submittedName>
        <fullName evidence="3">Uncharacterized protein</fullName>
    </submittedName>
</protein>